<evidence type="ECO:0000256" key="1">
    <source>
        <dbReference type="ARBA" id="ARBA00009580"/>
    </source>
</evidence>
<evidence type="ECO:0000259" key="10">
    <source>
        <dbReference type="PROSITE" id="PS50054"/>
    </source>
</evidence>
<dbReference type="GO" id="GO:0005737">
    <property type="term" value="C:cytoplasm"/>
    <property type="evidence" value="ECO:0007669"/>
    <property type="project" value="UniProtKB-ARBA"/>
</dbReference>
<evidence type="ECO:0000256" key="2">
    <source>
        <dbReference type="ARBA" id="ARBA00013064"/>
    </source>
</evidence>
<keyword evidence="4" id="KW-0378">Hydrolase</keyword>
<accession>A0A8H7ERH8</accession>
<evidence type="ECO:0000256" key="5">
    <source>
        <dbReference type="ARBA" id="ARBA00022912"/>
    </source>
</evidence>
<dbReference type="SUPFAM" id="SSF52799">
    <property type="entry name" value="(Phosphotyrosine protein) phosphatases II"/>
    <property type="match status" value="1"/>
</dbReference>
<keyword evidence="3" id="KW-0488">Methylation</keyword>
<evidence type="ECO:0000256" key="6">
    <source>
        <dbReference type="ARBA" id="ARBA00023157"/>
    </source>
</evidence>
<comment type="catalytic activity">
    <reaction evidence="9">
        <text>O-phospho-L-tyrosyl-[protein] + H2O = L-tyrosyl-[protein] + phosphate</text>
        <dbReference type="Rhea" id="RHEA:10684"/>
        <dbReference type="Rhea" id="RHEA-COMP:10136"/>
        <dbReference type="Rhea" id="RHEA-COMP:20101"/>
        <dbReference type="ChEBI" id="CHEBI:15377"/>
        <dbReference type="ChEBI" id="CHEBI:43474"/>
        <dbReference type="ChEBI" id="CHEBI:46858"/>
        <dbReference type="ChEBI" id="CHEBI:61978"/>
        <dbReference type="EC" id="3.1.3.48"/>
    </reaction>
</comment>
<evidence type="ECO:0000256" key="7">
    <source>
        <dbReference type="ARBA" id="ARBA00023288"/>
    </source>
</evidence>
<name>A0A8H7ERH8_9FUNG</name>
<gene>
    <name evidence="12" type="ORF">EC973_006728</name>
</gene>
<evidence type="ECO:0000256" key="4">
    <source>
        <dbReference type="ARBA" id="ARBA00022801"/>
    </source>
</evidence>
<feature type="domain" description="Tyrosine specific protein phosphatases" evidence="11">
    <location>
        <begin position="85"/>
        <end position="162"/>
    </location>
</feature>
<dbReference type="EMBL" id="JABAYA010000044">
    <property type="protein sequence ID" value="KAF7728090.1"/>
    <property type="molecule type" value="Genomic_DNA"/>
</dbReference>
<keyword evidence="7" id="KW-0449">Lipoprotein</keyword>
<feature type="domain" description="Tyrosine-protein phosphatase" evidence="10">
    <location>
        <begin position="13"/>
        <end position="175"/>
    </location>
</feature>
<dbReference type="InterPro" id="IPR029021">
    <property type="entry name" value="Prot-tyrosine_phosphatase-like"/>
</dbReference>
<keyword evidence="13" id="KW-1185">Reference proteome</keyword>
<evidence type="ECO:0000313" key="13">
    <source>
        <dbReference type="Proteomes" id="UP000605846"/>
    </source>
</evidence>
<dbReference type="Proteomes" id="UP000605846">
    <property type="component" value="Unassembled WGS sequence"/>
</dbReference>
<dbReference type="Gene3D" id="3.90.190.10">
    <property type="entry name" value="Protein tyrosine phosphatase superfamily"/>
    <property type="match status" value="1"/>
</dbReference>
<organism evidence="12 13">
    <name type="scientific">Apophysomyces ossiformis</name>
    <dbReference type="NCBI Taxonomy" id="679940"/>
    <lineage>
        <taxon>Eukaryota</taxon>
        <taxon>Fungi</taxon>
        <taxon>Fungi incertae sedis</taxon>
        <taxon>Mucoromycota</taxon>
        <taxon>Mucoromycotina</taxon>
        <taxon>Mucoromycetes</taxon>
        <taxon>Mucorales</taxon>
        <taxon>Mucorineae</taxon>
        <taxon>Mucoraceae</taxon>
        <taxon>Apophysomyces</taxon>
    </lineage>
</organism>
<dbReference type="PROSITE" id="PS50056">
    <property type="entry name" value="TYR_PHOSPHATASE_2"/>
    <property type="match status" value="1"/>
</dbReference>
<reference evidence="12" key="1">
    <citation type="submission" date="2020-01" db="EMBL/GenBank/DDBJ databases">
        <title>Genome Sequencing of Three Apophysomyces-Like Fungal Strains Confirms a Novel Fungal Genus in the Mucoromycota with divergent Burkholderia-like Endosymbiotic Bacteria.</title>
        <authorList>
            <person name="Stajich J.E."/>
            <person name="Macias A.M."/>
            <person name="Carter-House D."/>
            <person name="Lovett B."/>
            <person name="Kasson L.R."/>
            <person name="Berry K."/>
            <person name="Grigoriev I."/>
            <person name="Chang Y."/>
            <person name="Spatafora J."/>
            <person name="Kasson M.T."/>
        </authorList>
    </citation>
    <scope>NUCLEOTIDE SEQUENCE</scope>
    <source>
        <strain evidence="12">NRRL A-21654</strain>
    </source>
</reference>
<evidence type="ECO:0000259" key="11">
    <source>
        <dbReference type="PROSITE" id="PS50056"/>
    </source>
</evidence>
<keyword evidence="6" id="KW-1015">Disulfide bond</keyword>
<comment type="similarity">
    <text evidence="1">Belongs to the protein-tyrosine phosphatase family.</text>
</comment>
<keyword evidence="8" id="KW-0636">Prenylation</keyword>
<proteinExistence type="inferred from homology"/>
<sequence>MYLENRFTLHPPTYIEYKDQRFLILDAPAQTNLHLYIQEFERWNVTDVVRCCEATYSQHMLLDRGIRVHDWLFADDEPPSRHIVNQWLNLVTERFVLRERDEKQLAVSNQLPCIATHCVAGLGRAPVLVAIALIEKGMEPLDSIAYIRDRRQGAINNKQVQYIKSYKPRNLQLLGPDVAVDHKEVGQIPVVETESVCVAAETLYVTALLAICVTLLVGKPELVAVGVRTVDAVACFTAVGTVEAANCFVAVMNSFGSPFGQ</sequence>
<dbReference type="InterPro" id="IPR020422">
    <property type="entry name" value="TYR_PHOSPHATASE_DUAL_dom"/>
</dbReference>
<dbReference type="PROSITE" id="PS50054">
    <property type="entry name" value="TYR_PHOSPHATASE_DUAL"/>
    <property type="match status" value="1"/>
</dbReference>
<dbReference type="CDD" id="cd14500">
    <property type="entry name" value="PTP-IVa"/>
    <property type="match status" value="1"/>
</dbReference>
<comment type="caution">
    <text evidence="12">The sequence shown here is derived from an EMBL/GenBank/DDBJ whole genome shotgun (WGS) entry which is preliminary data.</text>
</comment>
<keyword evidence="5" id="KW-0904">Protein phosphatase</keyword>
<evidence type="ECO:0000313" key="12">
    <source>
        <dbReference type="EMBL" id="KAF7728090.1"/>
    </source>
</evidence>
<dbReference type="InterPro" id="IPR000387">
    <property type="entry name" value="Tyr_Pase_dom"/>
</dbReference>
<evidence type="ECO:0000256" key="8">
    <source>
        <dbReference type="ARBA" id="ARBA00023289"/>
    </source>
</evidence>
<evidence type="ECO:0000256" key="3">
    <source>
        <dbReference type="ARBA" id="ARBA00022481"/>
    </source>
</evidence>
<dbReference type="AlphaFoldDB" id="A0A8H7ERH8"/>
<dbReference type="PANTHER" id="PTHR23339">
    <property type="entry name" value="TYROSINE SPECIFIC PROTEIN PHOSPHATASE AND DUAL SPECIFICITY PROTEIN PHOSPHATASE"/>
    <property type="match status" value="1"/>
</dbReference>
<protein>
    <recommendedName>
        <fullName evidence="2">protein-tyrosine-phosphatase</fullName>
        <ecNumber evidence="2">3.1.3.48</ecNumber>
    </recommendedName>
</protein>
<dbReference type="EC" id="3.1.3.48" evidence="2"/>
<dbReference type="InterPro" id="IPR050561">
    <property type="entry name" value="PTP"/>
</dbReference>
<evidence type="ECO:0000256" key="9">
    <source>
        <dbReference type="ARBA" id="ARBA00051722"/>
    </source>
</evidence>
<dbReference type="FunFam" id="3.90.190.10:FF:000086">
    <property type="entry name" value="Protein tyrosine phosphatase-like protein"/>
    <property type="match status" value="1"/>
</dbReference>
<dbReference type="GO" id="GO:0004725">
    <property type="term" value="F:protein tyrosine phosphatase activity"/>
    <property type="evidence" value="ECO:0007669"/>
    <property type="project" value="UniProtKB-EC"/>
</dbReference>
<dbReference type="OrthoDB" id="5632at2759"/>